<keyword evidence="1" id="KW-0406">Ion transport</keyword>
<dbReference type="EMBL" id="DXES01000006">
    <property type="protein sequence ID" value="HIX64659.1"/>
    <property type="molecule type" value="Genomic_DNA"/>
</dbReference>
<dbReference type="GO" id="GO:0015079">
    <property type="term" value="F:potassium ion transmembrane transporter activity"/>
    <property type="evidence" value="ECO:0007669"/>
    <property type="project" value="InterPro"/>
</dbReference>
<organism evidence="4 5">
    <name type="scientific">Candidatus Anaerotruncus excrementipullorum</name>
    <dbReference type="NCBI Taxonomy" id="2838465"/>
    <lineage>
        <taxon>Bacteria</taxon>
        <taxon>Bacillati</taxon>
        <taxon>Bacillota</taxon>
        <taxon>Clostridia</taxon>
        <taxon>Eubacteriales</taxon>
        <taxon>Oscillospiraceae</taxon>
        <taxon>Anaerotruncus</taxon>
    </lineage>
</organism>
<evidence type="ECO:0000313" key="4">
    <source>
        <dbReference type="EMBL" id="HIX64659.1"/>
    </source>
</evidence>
<sequence>MNILVVGCGRTGTQLCGVLSRMGHDVSVIDRDPRRLGALPEDFTGYTVTGVAIDQDVLRQGGIEGCDAVAAVTDDDNTNLMVCQLADKVFHVPRVLARVYDPRRGNVFSHFGVHTVCPTNLSVDAIYSMLTGRDTLKTVYLDSASVSFQIETPTAEQLGRTLGDLAAAQGNGRRALFGLLREDGNLTLAYPGCNTLAEPGCRLLYAKVVD</sequence>
<reference evidence="4" key="1">
    <citation type="journal article" date="2021" name="PeerJ">
        <title>Extensive microbial diversity within the chicken gut microbiome revealed by metagenomics and culture.</title>
        <authorList>
            <person name="Gilroy R."/>
            <person name="Ravi A."/>
            <person name="Getino M."/>
            <person name="Pursley I."/>
            <person name="Horton D.L."/>
            <person name="Alikhan N.F."/>
            <person name="Baker D."/>
            <person name="Gharbi K."/>
            <person name="Hall N."/>
            <person name="Watson M."/>
            <person name="Adriaenssens E.M."/>
            <person name="Foster-Nyarko E."/>
            <person name="Jarju S."/>
            <person name="Secka A."/>
            <person name="Antonio M."/>
            <person name="Oren A."/>
            <person name="Chaudhuri R.R."/>
            <person name="La Ragione R."/>
            <person name="Hildebrand F."/>
            <person name="Pallen M.J."/>
        </authorList>
    </citation>
    <scope>NUCLEOTIDE SEQUENCE</scope>
    <source>
        <strain evidence="4">CHK188-5543</strain>
    </source>
</reference>
<evidence type="ECO:0000313" key="5">
    <source>
        <dbReference type="Proteomes" id="UP000886800"/>
    </source>
</evidence>
<name>A0A9D1WP49_9FIRM</name>
<evidence type="ECO:0000259" key="3">
    <source>
        <dbReference type="PROSITE" id="PS51201"/>
    </source>
</evidence>
<dbReference type="InterPro" id="IPR006036">
    <property type="entry name" value="K_uptake_TrkA"/>
</dbReference>
<evidence type="ECO:0000256" key="2">
    <source>
        <dbReference type="ARBA" id="ARBA00022958"/>
    </source>
</evidence>
<dbReference type="PANTHER" id="PTHR43833">
    <property type="entry name" value="POTASSIUM CHANNEL PROTEIN 2-RELATED-RELATED"/>
    <property type="match status" value="1"/>
</dbReference>
<dbReference type="SUPFAM" id="SSF51735">
    <property type="entry name" value="NAD(P)-binding Rossmann-fold domains"/>
    <property type="match status" value="1"/>
</dbReference>
<keyword evidence="2" id="KW-0630">Potassium</keyword>
<dbReference type="AlphaFoldDB" id="A0A9D1WP49"/>
<accession>A0A9D1WP49</accession>
<protein>
    <submittedName>
        <fullName evidence="4">TrkA family potassium uptake protein</fullName>
    </submittedName>
</protein>
<reference evidence="4" key="2">
    <citation type="submission" date="2021-04" db="EMBL/GenBank/DDBJ databases">
        <authorList>
            <person name="Gilroy R."/>
        </authorList>
    </citation>
    <scope>NUCLEOTIDE SEQUENCE</scope>
    <source>
        <strain evidence="4">CHK188-5543</strain>
    </source>
</reference>
<dbReference type="InterPro" id="IPR003148">
    <property type="entry name" value="RCK_N"/>
</dbReference>
<dbReference type="InterPro" id="IPR050721">
    <property type="entry name" value="Trk_Ktr_HKT_K-transport"/>
</dbReference>
<proteinExistence type="predicted"/>
<dbReference type="Proteomes" id="UP000886800">
    <property type="component" value="Unassembled WGS sequence"/>
</dbReference>
<keyword evidence="1" id="KW-0813">Transport</keyword>
<evidence type="ECO:0000256" key="1">
    <source>
        <dbReference type="ARBA" id="ARBA00022538"/>
    </source>
</evidence>
<feature type="domain" description="RCK N-terminal" evidence="3">
    <location>
        <begin position="1"/>
        <end position="127"/>
    </location>
</feature>
<gene>
    <name evidence="4" type="ORF">H9736_00265</name>
</gene>
<dbReference type="PROSITE" id="PS51201">
    <property type="entry name" value="RCK_N"/>
    <property type="match status" value="1"/>
</dbReference>
<dbReference type="PRINTS" id="PR00335">
    <property type="entry name" value="KUPTAKETRKA"/>
</dbReference>
<dbReference type="InterPro" id="IPR036291">
    <property type="entry name" value="NAD(P)-bd_dom_sf"/>
</dbReference>
<dbReference type="GO" id="GO:0005886">
    <property type="term" value="C:plasma membrane"/>
    <property type="evidence" value="ECO:0007669"/>
    <property type="project" value="InterPro"/>
</dbReference>
<dbReference type="Pfam" id="PF02254">
    <property type="entry name" value="TrkA_N"/>
    <property type="match status" value="1"/>
</dbReference>
<keyword evidence="1" id="KW-0633">Potassium transport</keyword>
<dbReference type="Gene3D" id="3.40.50.720">
    <property type="entry name" value="NAD(P)-binding Rossmann-like Domain"/>
    <property type="match status" value="1"/>
</dbReference>
<comment type="caution">
    <text evidence="4">The sequence shown here is derived from an EMBL/GenBank/DDBJ whole genome shotgun (WGS) entry which is preliminary data.</text>
</comment>